<feature type="coiled-coil region" evidence="1">
    <location>
        <begin position="286"/>
        <end position="313"/>
    </location>
</feature>
<dbReference type="AlphaFoldDB" id="A0A9P4TXE1"/>
<protein>
    <submittedName>
        <fullName evidence="3">Uncharacterized protein</fullName>
    </submittedName>
</protein>
<evidence type="ECO:0000256" key="1">
    <source>
        <dbReference type="SAM" id="Coils"/>
    </source>
</evidence>
<feature type="region of interest" description="Disordered" evidence="2">
    <location>
        <begin position="438"/>
        <end position="457"/>
    </location>
</feature>
<comment type="caution">
    <text evidence="3">The sequence shown here is derived from an EMBL/GenBank/DDBJ whole genome shotgun (WGS) entry which is preliminary data.</text>
</comment>
<sequence length="520" mass="59329">MHTMSRGLGHSRVRSEVISTSSRPIAFPRPLSFREEESSFEEPSDMPWINSLNSDGFCEVRNDGNPFGQHRPCGKASDHEMHLRNRLPEVEQYSIASRLQSGAFFNSITGKERKDSGTDVKPPSITPCGRCKYLSQKHHRLKSTRQKVLTTREHVHIERQVLKTSRNALLCALKDLVEVQSQLCSIKSNLESSSKVSSLYDRVVELEQELDLQESLVRKLETELGSLEHHMGKKEEEMFAIQSSLDLNRTTYCETDSISTRSSNPKSKAKSLCTMVHEYYDRAGDIAICRSRLDDLEDEFMEVKEKRDSARRQGQPIVPVEVDFVTAYLQERATMVENYIRARKETQILYQNCQDAGHQVEAVQLEGYGRDIDQLRRVQKGPGDEPEKMDSNSLPFQLLMVDQIDRDAHIMQWQHGVLRTRRTHSSDLEQLEDLVTGDAEVQSDSVQSSQIRETGRNKLSLDSATIHARQSSDGKKRVLEADWQAEQHMRQRYSDPILRKPNLVDARGGKSYLKAPQSSG</sequence>
<feature type="compositionally biased region" description="Polar residues" evidence="2">
    <location>
        <begin position="442"/>
        <end position="452"/>
    </location>
</feature>
<keyword evidence="4" id="KW-1185">Reference proteome</keyword>
<reference evidence="3" key="1">
    <citation type="journal article" date="2020" name="Stud. Mycol.">
        <title>101 Dothideomycetes genomes: a test case for predicting lifestyles and emergence of pathogens.</title>
        <authorList>
            <person name="Haridas S."/>
            <person name="Albert R."/>
            <person name="Binder M."/>
            <person name="Bloem J."/>
            <person name="Labutti K."/>
            <person name="Salamov A."/>
            <person name="Andreopoulos B."/>
            <person name="Baker S."/>
            <person name="Barry K."/>
            <person name="Bills G."/>
            <person name="Bluhm B."/>
            <person name="Cannon C."/>
            <person name="Castanera R."/>
            <person name="Culley D."/>
            <person name="Daum C."/>
            <person name="Ezra D."/>
            <person name="Gonzalez J."/>
            <person name="Henrissat B."/>
            <person name="Kuo A."/>
            <person name="Liang C."/>
            <person name="Lipzen A."/>
            <person name="Lutzoni F."/>
            <person name="Magnuson J."/>
            <person name="Mondo S."/>
            <person name="Nolan M."/>
            <person name="Ohm R."/>
            <person name="Pangilinan J."/>
            <person name="Park H.-J."/>
            <person name="Ramirez L."/>
            <person name="Alfaro M."/>
            <person name="Sun H."/>
            <person name="Tritt A."/>
            <person name="Yoshinaga Y."/>
            <person name="Zwiers L.-H."/>
            <person name="Turgeon B."/>
            <person name="Goodwin S."/>
            <person name="Spatafora J."/>
            <person name="Crous P."/>
            <person name="Grigoriev I."/>
        </authorList>
    </citation>
    <scope>NUCLEOTIDE SEQUENCE</scope>
    <source>
        <strain evidence="3">CBS 130266</strain>
    </source>
</reference>
<name>A0A9P4TXE1_9PEZI</name>
<dbReference type="EMBL" id="MU007040">
    <property type="protein sequence ID" value="KAF2430249.1"/>
    <property type="molecule type" value="Genomic_DNA"/>
</dbReference>
<evidence type="ECO:0000313" key="4">
    <source>
        <dbReference type="Proteomes" id="UP000800235"/>
    </source>
</evidence>
<feature type="region of interest" description="Disordered" evidence="2">
    <location>
        <begin position="500"/>
        <end position="520"/>
    </location>
</feature>
<accession>A0A9P4TXE1</accession>
<organism evidence="3 4">
    <name type="scientific">Tothia fuscella</name>
    <dbReference type="NCBI Taxonomy" id="1048955"/>
    <lineage>
        <taxon>Eukaryota</taxon>
        <taxon>Fungi</taxon>
        <taxon>Dikarya</taxon>
        <taxon>Ascomycota</taxon>
        <taxon>Pezizomycotina</taxon>
        <taxon>Dothideomycetes</taxon>
        <taxon>Pleosporomycetidae</taxon>
        <taxon>Venturiales</taxon>
        <taxon>Cylindrosympodiaceae</taxon>
        <taxon>Tothia</taxon>
    </lineage>
</organism>
<evidence type="ECO:0000313" key="3">
    <source>
        <dbReference type="EMBL" id="KAF2430249.1"/>
    </source>
</evidence>
<gene>
    <name evidence="3" type="ORF">EJ08DRAFT_734287</name>
</gene>
<dbReference type="Proteomes" id="UP000800235">
    <property type="component" value="Unassembled WGS sequence"/>
</dbReference>
<proteinExistence type="predicted"/>
<keyword evidence="1" id="KW-0175">Coiled coil</keyword>
<feature type="coiled-coil region" evidence="1">
    <location>
        <begin position="196"/>
        <end position="237"/>
    </location>
</feature>
<evidence type="ECO:0000256" key="2">
    <source>
        <dbReference type="SAM" id="MobiDB-lite"/>
    </source>
</evidence>